<protein>
    <recommendedName>
        <fullName evidence="1">Enoyl reductase (ER) domain-containing protein</fullName>
    </recommendedName>
</protein>
<reference evidence="2" key="1">
    <citation type="submission" date="2021-07" db="EMBL/GenBank/DDBJ databases">
        <authorList>
            <person name="Durling M."/>
        </authorList>
    </citation>
    <scope>NUCLEOTIDE SEQUENCE</scope>
</reference>
<dbReference type="PANTHER" id="PTHR44013:SF5">
    <property type="entry name" value="OXIDOREDUCTASE, PUTATIVE (AFU_ORTHOLOGUE AFUA_5G01290)-RELATED"/>
    <property type="match status" value="1"/>
</dbReference>
<dbReference type="InterPro" id="IPR011032">
    <property type="entry name" value="GroES-like_sf"/>
</dbReference>
<feature type="domain" description="Enoyl reductase (ER)" evidence="1">
    <location>
        <begin position="17"/>
        <end position="326"/>
    </location>
</feature>
<dbReference type="CDD" id="cd05289">
    <property type="entry name" value="MDR_like_2"/>
    <property type="match status" value="1"/>
</dbReference>
<dbReference type="Gene3D" id="3.40.50.720">
    <property type="entry name" value="NAD(P)-binding Rossmann-like Domain"/>
    <property type="match status" value="1"/>
</dbReference>
<dbReference type="AlphaFoldDB" id="A0A9N9PJ03"/>
<evidence type="ECO:0000313" key="3">
    <source>
        <dbReference type="Proteomes" id="UP000696280"/>
    </source>
</evidence>
<evidence type="ECO:0000259" key="1">
    <source>
        <dbReference type="SMART" id="SM00829"/>
    </source>
</evidence>
<dbReference type="InterPro" id="IPR052733">
    <property type="entry name" value="Chloroplast_QOR"/>
</dbReference>
<dbReference type="Gene3D" id="3.90.180.10">
    <property type="entry name" value="Medium-chain alcohol dehydrogenases, catalytic domain"/>
    <property type="match status" value="1"/>
</dbReference>
<dbReference type="InterPro" id="IPR020843">
    <property type="entry name" value="ER"/>
</dbReference>
<dbReference type="InterPro" id="IPR036291">
    <property type="entry name" value="NAD(P)-bd_dom_sf"/>
</dbReference>
<keyword evidence="3" id="KW-1185">Reference proteome</keyword>
<dbReference type="SUPFAM" id="SSF51735">
    <property type="entry name" value="NAD(P)-binding Rossmann-fold domains"/>
    <property type="match status" value="1"/>
</dbReference>
<dbReference type="EMBL" id="CAJVRL010000060">
    <property type="protein sequence ID" value="CAG8955204.1"/>
    <property type="molecule type" value="Genomic_DNA"/>
</dbReference>
<dbReference type="Proteomes" id="UP000696280">
    <property type="component" value="Unassembled WGS sequence"/>
</dbReference>
<dbReference type="OrthoDB" id="3509362at2759"/>
<dbReference type="SUPFAM" id="SSF50129">
    <property type="entry name" value="GroES-like"/>
    <property type="match status" value="1"/>
</dbReference>
<dbReference type="Pfam" id="PF13602">
    <property type="entry name" value="ADH_zinc_N_2"/>
    <property type="match status" value="1"/>
</dbReference>
<name>A0A9N9PJ03_9HELO</name>
<gene>
    <name evidence="2" type="ORF">HYFRA_00007220</name>
</gene>
<comment type="caution">
    <text evidence="2">The sequence shown here is derived from an EMBL/GenBank/DDBJ whole genome shotgun (WGS) entry which is preliminary data.</text>
</comment>
<sequence length="331" mass="35841">MSLPKIQKAILQPDMNSTAVILTTDPVPTPSPNTTQHLIRVHATAITNGELLWNKNFPLPASLASQKRLIPCNDVAGTVVLAPPNSPFPAGTEVYARSSYLRTGCAREYSILLTEEMARRPKRMSWAESATVPMSVETAFQALFVHAGFQFREGEGMRGKRVFVTAAAGGVGTWVVQLARWAGAEVVGTCGSRNLESVRGLGAIEVLDYSKTDVRTWAQGEGKQVDLVIDCIGGKALEDSWWAVKDEGRIISIFQSPEDVKPKGLLMEIKNEFFVMSSNGEQLQAVTELIDAGFGRTGMDSVFAFDQFEDAFARLASGKASGKVVLDLGIS</sequence>
<dbReference type="SMART" id="SM00829">
    <property type="entry name" value="PKS_ER"/>
    <property type="match status" value="1"/>
</dbReference>
<organism evidence="2 3">
    <name type="scientific">Hymenoscyphus fraxineus</name>
    <dbReference type="NCBI Taxonomy" id="746836"/>
    <lineage>
        <taxon>Eukaryota</taxon>
        <taxon>Fungi</taxon>
        <taxon>Dikarya</taxon>
        <taxon>Ascomycota</taxon>
        <taxon>Pezizomycotina</taxon>
        <taxon>Leotiomycetes</taxon>
        <taxon>Helotiales</taxon>
        <taxon>Helotiaceae</taxon>
        <taxon>Hymenoscyphus</taxon>
    </lineage>
</organism>
<dbReference type="GO" id="GO:0016491">
    <property type="term" value="F:oxidoreductase activity"/>
    <property type="evidence" value="ECO:0007669"/>
    <property type="project" value="InterPro"/>
</dbReference>
<accession>A0A9N9PJ03</accession>
<proteinExistence type="predicted"/>
<dbReference type="PANTHER" id="PTHR44013">
    <property type="entry name" value="ZINC-TYPE ALCOHOL DEHYDROGENASE-LIKE PROTEIN C16A3.02C"/>
    <property type="match status" value="1"/>
</dbReference>
<evidence type="ECO:0000313" key="2">
    <source>
        <dbReference type="EMBL" id="CAG8955204.1"/>
    </source>
</evidence>